<proteinExistence type="predicted"/>
<gene>
    <name evidence="3" type="ORF">H8E29_08915</name>
</gene>
<evidence type="ECO:0000259" key="1">
    <source>
        <dbReference type="Pfam" id="PF01368"/>
    </source>
</evidence>
<name>A0A8J6NLQ9_9CHLR</name>
<dbReference type="SUPFAM" id="SSF64182">
    <property type="entry name" value="DHH phosphoesterases"/>
    <property type="match status" value="1"/>
</dbReference>
<reference evidence="3 4" key="1">
    <citation type="submission" date="2020-08" db="EMBL/GenBank/DDBJ databases">
        <title>Bridging the membrane lipid divide: bacteria of the FCB group superphylum have the potential to synthesize archaeal ether lipids.</title>
        <authorList>
            <person name="Villanueva L."/>
            <person name="Von Meijenfeldt F.A.B."/>
            <person name="Westbye A.B."/>
            <person name="Yadav S."/>
            <person name="Hopmans E.C."/>
            <person name="Dutilh B.E."/>
            <person name="Sinninghe Damste J.S."/>
        </authorList>
    </citation>
    <scope>NUCLEOTIDE SEQUENCE [LARGE SCALE GENOMIC DNA]</scope>
    <source>
        <strain evidence="3">NIOZ-UU36</strain>
    </source>
</reference>
<dbReference type="GO" id="GO:0003676">
    <property type="term" value="F:nucleic acid binding"/>
    <property type="evidence" value="ECO:0007669"/>
    <property type="project" value="InterPro"/>
</dbReference>
<evidence type="ECO:0000259" key="2">
    <source>
        <dbReference type="Pfam" id="PF02272"/>
    </source>
</evidence>
<dbReference type="InterPro" id="IPR038763">
    <property type="entry name" value="DHH_sf"/>
</dbReference>
<dbReference type="InterPro" id="IPR003156">
    <property type="entry name" value="DHHA1_dom"/>
</dbReference>
<protein>
    <submittedName>
        <fullName evidence="3">DHH family phosphoesterase</fullName>
    </submittedName>
</protein>
<organism evidence="3 4">
    <name type="scientific">Candidatus Desulfolinea nitratireducens</name>
    <dbReference type="NCBI Taxonomy" id="2841698"/>
    <lineage>
        <taxon>Bacteria</taxon>
        <taxon>Bacillati</taxon>
        <taxon>Chloroflexota</taxon>
        <taxon>Anaerolineae</taxon>
        <taxon>Anaerolineales</taxon>
        <taxon>Anaerolineales incertae sedis</taxon>
        <taxon>Candidatus Desulfolinea</taxon>
    </lineage>
</organism>
<dbReference type="Pfam" id="PF01368">
    <property type="entry name" value="DHH"/>
    <property type="match status" value="1"/>
</dbReference>
<sequence>MSKLIIEMNNPINQTHLDKLRSTAGKGPVLILTHDNPDPDSLASGKALATLFREAWDIPSQLVYSGLVARAENQAVLKRLTPEWEHSDILPDLRGYTAVAQVDTQPGAGNNRLNTVHPKHIVIDHHYPVREMIDTVSYADIRTEMGSTVTMLFQYMEASGIQPDPILATAMFYGLKTDTRSLSRGASPADEVAFLELLHYLDQQELAKVELASLSRGYFHALSRGLHATRLFGKVIVARLGLMEQPDFAAEMADILIRLQNTHAALCLGQHEDTLHLSLRTEPMGQNAGNIIQQVIVPPGKAGGHGTMAGGQIPLQGKDMETLLAEIEGHFLIVMGETDSGVELIV</sequence>
<feature type="domain" description="DHHA1" evidence="2">
    <location>
        <begin position="234"/>
        <end position="328"/>
    </location>
</feature>
<dbReference type="Gene3D" id="3.90.1640.10">
    <property type="entry name" value="inorganic pyrophosphatase (n-terminal core)"/>
    <property type="match status" value="1"/>
</dbReference>
<dbReference type="EMBL" id="JACNJN010000106">
    <property type="protein sequence ID" value="MBC8335371.1"/>
    <property type="molecule type" value="Genomic_DNA"/>
</dbReference>
<dbReference type="PANTHER" id="PTHR47618:SF1">
    <property type="entry name" value="BIFUNCTIONAL OLIGORIBONUCLEASE AND PAP PHOSPHATASE NRNA"/>
    <property type="match status" value="1"/>
</dbReference>
<feature type="domain" description="DDH" evidence="1">
    <location>
        <begin position="29"/>
        <end position="174"/>
    </location>
</feature>
<dbReference type="AlphaFoldDB" id="A0A8J6NLQ9"/>
<evidence type="ECO:0000313" key="3">
    <source>
        <dbReference type="EMBL" id="MBC8335371.1"/>
    </source>
</evidence>
<dbReference type="Proteomes" id="UP000614469">
    <property type="component" value="Unassembled WGS sequence"/>
</dbReference>
<comment type="caution">
    <text evidence="3">The sequence shown here is derived from an EMBL/GenBank/DDBJ whole genome shotgun (WGS) entry which is preliminary data.</text>
</comment>
<dbReference type="Pfam" id="PF02272">
    <property type="entry name" value="DHHA1"/>
    <property type="match status" value="1"/>
</dbReference>
<dbReference type="PANTHER" id="PTHR47618">
    <property type="entry name" value="BIFUNCTIONAL OLIGORIBONUCLEASE AND PAP PHOSPHATASE NRNA"/>
    <property type="match status" value="1"/>
</dbReference>
<accession>A0A8J6NLQ9</accession>
<evidence type="ECO:0000313" key="4">
    <source>
        <dbReference type="Proteomes" id="UP000614469"/>
    </source>
</evidence>
<dbReference type="InterPro" id="IPR001667">
    <property type="entry name" value="DDH_dom"/>
</dbReference>
<dbReference type="InterPro" id="IPR051319">
    <property type="entry name" value="Oligoribo/pAp-PDE_c-di-AMP_PDE"/>
</dbReference>